<sequence length="113" mass="12596">MATQPGNNCQNCTETETEQQTTSTTASTVAPLILRLSANPGTSTTPNVTWSENTVDNENLNRKKSKCCCIFKKTKRWDESSSDSDEDETEHCKGHVEKKKENSHKYCDGFCAN</sequence>
<evidence type="ECO:0000313" key="1">
    <source>
        <dbReference type="Proteomes" id="UP000095286"/>
    </source>
</evidence>
<reference evidence="2" key="1">
    <citation type="submission" date="2016-11" db="UniProtKB">
        <authorList>
            <consortium name="WormBaseParasite"/>
        </authorList>
    </citation>
    <scope>IDENTIFICATION</scope>
    <source>
        <strain evidence="2">KR3021</strain>
    </source>
</reference>
<name>A0AC35UAJ9_9BILA</name>
<accession>A0AC35UAJ9</accession>
<dbReference type="WBParaSite" id="RSKR_0000879300.1">
    <property type="protein sequence ID" value="RSKR_0000879300.1"/>
    <property type="gene ID" value="RSKR_0000879300"/>
</dbReference>
<dbReference type="Proteomes" id="UP000095286">
    <property type="component" value="Unplaced"/>
</dbReference>
<proteinExistence type="predicted"/>
<organism evidence="1 2">
    <name type="scientific">Rhabditophanes sp. KR3021</name>
    <dbReference type="NCBI Taxonomy" id="114890"/>
    <lineage>
        <taxon>Eukaryota</taxon>
        <taxon>Metazoa</taxon>
        <taxon>Ecdysozoa</taxon>
        <taxon>Nematoda</taxon>
        <taxon>Chromadorea</taxon>
        <taxon>Rhabditida</taxon>
        <taxon>Tylenchina</taxon>
        <taxon>Panagrolaimomorpha</taxon>
        <taxon>Strongyloidoidea</taxon>
        <taxon>Alloionematidae</taxon>
        <taxon>Rhabditophanes</taxon>
    </lineage>
</organism>
<evidence type="ECO:0000313" key="2">
    <source>
        <dbReference type="WBParaSite" id="RSKR_0000879300.1"/>
    </source>
</evidence>
<protein>
    <submittedName>
        <fullName evidence="2">Protein phosphatase 1 regulatory subunit 11</fullName>
    </submittedName>
</protein>